<feature type="transmembrane region" description="Helical" evidence="1">
    <location>
        <begin position="186"/>
        <end position="203"/>
    </location>
</feature>
<dbReference type="RefSeq" id="WP_310838447.1">
    <property type="nucleotide sequence ID" value="NZ_JAVLSM010000014.1"/>
</dbReference>
<keyword evidence="1" id="KW-0812">Transmembrane</keyword>
<evidence type="ECO:0000313" key="4">
    <source>
        <dbReference type="EMBL" id="MDT0338967.1"/>
    </source>
</evidence>
<proteinExistence type="predicted"/>
<sequence>MKALIAAILLVASSIAVAAPGASAGTASINDVTLAGQKANSFVWSTGNAQSGPNGDSSLFSSSFGGGTWDLLGKVDSTGALSGSTNPVLGSNLTLSFSLASGSKTGTWTITSSKSLQMDLVLGIHAGNATGSFLFDNLVLTAGQTQSGTFAINWKNNGGQIPAFSNVTLFTSNAALRNVAAVPEPSAYAMLLAGLAVVGWMAMRRRSKFAAAAPLAAA</sequence>
<dbReference type="EMBL" id="JAVRAA010000010">
    <property type="protein sequence ID" value="MDT0338967.1"/>
    <property type="molecule type" value="Genomic_DNA"/>
</dbReference>
<dbReference type="InterPro" id="IPR013424">
    <property type="entry name" value="Ice-binding_C"/>
</dbReference>
<dbReference type="Pfam" id="PF07589">
    <property type="entry name" value="PEP-CTERM"/>
    <property type="match status" value="1"/>
</dbReference>
<evidence type="ECO:0000256" key="2">
    <source>
        <dbReference type="SAM" id="SignalP"/>
    </source>
</evidence>
<reference evidence="4" key="1">
    <citation type="submission" date="2023-02" db="EMBL/GenBank/DDBJ databases">
        <title>Description of Herbaspirillum huttiense subsp. nephrolepsisexaltata and Herbaspirillum huttiense subsp. lycopersicon.</title>
        <authorList>
            <person name="Poudel M."/>
            <person name="Sharma A."/>
            <person name="Goss E."/>
            <person name="Tapia J.H."/>
            <person name="Harmon C.M."/>
            <person name="Jones J.B."/>
        </authorList>
    </citation>
    <scope>NUCLEOTIDE SEQUENCE</scope>
    <source>
        <strain evidence="4">NC40101</strain>
    </source>
</reference>
<accession>A0AAE4GAX3</accession>
<keyword evidence="2" id="KW-0732">Signal</keyword>
<evidence type="ECO:0000259" key="3">
    <source>
        <dbReference type="Pfam" id="PF07589"/>
    </source>
</evidence>
<name>A0AAE4GAX3_9BURK</name>
<comment type="caution">
    <text evidence="4">The sequence shown here is derived from an EMBL/GenBank/DDBJ whole genome shotgun (WGS) entry which is preliminary data.</text>
</comment>
<keyword evidence="1" id="KW-1133">Transmembrane helix</keyword>
<organism evidence="4">
    <name type="scientific">Herbaspirillum huttiense subsp. nephrolepidis</name>
    <dbReference type="NCBI Taxonomy" id="3075126"/>
    <lineage>
        <taxon>Bacteria</taxon>
        <taxon>Pseudomonadati</taxon>
        <taxon>Pseudomonadota</taxon>
        <taxon>Betaproteobacteria</taxon>
        <taxon>Burkholderiales</taxon>
        <taxon>Oxalobacteraceae</taxon>
        <taxon>Herbaspirillum</taxon>
    </lineage>
</organism>
<evidence type="ECO:0000256" key="1">
    <source>
        <dbReference type="SAM" id="Phobius"/>
    </source>
</evidence>
<feature type="chain" id="PRO_5041924896" evidence="2">
    <location>
        <begin position="19"/>
        <end position="218"/>
    </location>
</feature>
<feature type="signal peptide" evidence="2">
    <location>
        <begin position="1"/>
        <end position="18"/>
    </location>
</feature>
<dbReference type="NCBIfam" id="TIGR02595">
    <property type="entry name" value="PEP_CTERM"/>
    <property type="match status" value="1"/>
</dbReference>
<dbReference type="AlphaFoldDB" id="A0AAE4GAX3"/>
<feature type="domain" description="Ice-binding protein C-terminal" evidence="3">
    <location>
        <begin position="181"/>
        <end position="206"/>
    </location>
</feature>
<gene>
    <name evidence="4" type="ORF">RJN63_19180</name>
</gene>
<keyword evidence="1" id="KW-0472">Membrane</keyword>
<protein>
    <submittedName>
        <fullName evidence="4">PEP-CTERM sorting domain-containing protein</fullName>
    </submittedName>
</protein>